<dbReference type="InterPro" id="IPR000182">
    <property type="entry name" value="GNAT_dom"/>
</dbReference>
<dbReference type="CDD" id="cd04301">
    <property type="entry name" value="NAT_SF"/>
    <property type="match status" value="1"/>
</dbReference>
<sequence>MLGTRLPRCCGFNMPVIRDFQPADIETITAIYSEAVLTGAGSYEIEPPTADEMARRFAALVAQGFPILVAEHDGRVLGYAYASHFRVRPAYRWLAEDSIYIAPDAKGKGIGKLLLRALIERISALGFRQLLAVIGDGERNIGSVRLHESLGFAHCGRIEGSGFKLGRWLDTVLMQLPLNGGRSTEPGTPPLTPPSS</sequence>
<dbReference type="InterPro" id="IPR016181">
    <property type="entry name" value="Acyl_CoA_acyltransferase"/>
</dbReference>
<reference evidence="2 3" key="1">
    <citation type="submission" date="2009-05" db="EMBL/GenBank/DDBJ databases">
        <authorList>
            <person name="Setubal J.C."/>
            <person name="Boyle S."/>
            <person name="Crasta O.R."/>
            <person name="Gillespie J.J."/>
            <person name="Kenyon R.W."/>
            <person name="Lu J."/>
            <person name="Mane S."/>
            <person name="Nagrani S."/>
            <person name="Shallom J.M."/>
            <person name="Shallom S."/>
            <person name="Shukla M."/>
            <person name="Snyder E.E."/>
            <person name="Sobral B.W."/>
            <person name="Wattam A.R."/>
            <person name="Will R."/>
            <person name="Williams K."/>
            <person name="Yoo H."/>
            <person name="Munk C."/>
            <person name="Tapia R."/>
            <person name="Green L."/>
            <person name="Rogers Y."/>
            <person name="Detter J.C."/>
            <person name="Bruce D."/>
            <person name="Brettin T.S."/>
            <person name="Tsolis R."/>
        </authorList>
    </citation>
    <scope>NUCLEOTIDE SEQUENCE [LARGE SCALE GENOMIC DNA]</scope>
    <source>
        <strain evidence="2 3">LMG 3301</strain>
    </source>
</reference>
<proteinExistence type="predicted"/>
<dbReference type="PANTHER" id="PTHR43072">
    <property type="entry name" value="N-ACETYLTRANSFERASE"/>
    <property type="match status" value="1"/>
</dbReference>
<accession>C4WGG6</accession>
<dbReference type="Pfam" id="PF13420">
    <property type="entry name" value="Acetyltransf_4"/>
    <property type="match status" value="1"/>
</dbReference>
<dbReference type="SUPFAM" id="SSF55729">
    <property type="entry name" value="Acyl-CoA N-acyltransferases (Nat)"/>
    <property type="match status" value="1"/>
</dbReference>
<dbReference type="Proteomes" id="UP000004386">
    <property type="component" value="Unassembled WGS sequence"/>
</dbReference>
<dbReference type="EMBL" id="ACQA01000001">
    <property type="protein sequence ID" value="EEQ94774.1"/>
    <property type="molecule type" value="Genomic_DNA"/>
</dbReference>
<dbReference type="GO" id="GO:0016747">
    <property type="term" value="F:acyltransferase activity, transferring groups other than amino-acyl groups"/>
    <property type="evidence" value="ECO:0007669"/>
    <property type="project" value="InterPro"/>
</dbReference>
<dbReference type="PANTHER" id="PTHR43072:SF8">
    <property type="entry name" value="ACYLTRANSFERASE FABY-RELATED"/>
    <property type="match status" value="1"/>
</dbReference>
<evidence type="ECO:0000313" key="3">
    <source>
        <dbReference type="Proteomes" id="UP000004386"/>
    </source>
</evidence>
<keyword evidence="2" id="KW-0808">Transferase</keyword>
<dbReference type="PROSITE" id="PS51186">
    <property type="entry name" value="GNAT"/>
    <property type="match status" value="1"/>
</dbReference>
<dbReference type="AlphaFoldDB" id="C4WGG6"/>
<organism evidence="2 3">
    <name type="scientific">Brucella intermedia LMG 3301</name>
    <dbReference type="NCBI Taxonomy" id="641118"/>
    <lineage>
        <taxon>Bacteria</taxon>
        <taxon>Pseudomonadati</taxon>
        <taxon>Pseudomonadota</taxon>
        <taxon>Alphaproteobacteria</taxon>
        <taxon>Hyphomicrobiales</taxon>
        <taxon>Brucellaceae</taxon>
        <taxon>Brucella/Ochrobactrum group</taxon>
        <taxon>Brucella</taxon>
    </lineage>
</organism>
<feature type="domain" description="N-acetyltransferase" evidence="1">
    <location>
        <begin position="15"/>
        <end position="179"/>
    </location>
</feature>
<dbReference type="Gene3D" id="3.40.630.30">
    <property type="match status" value="1"/>
</dbReference>
<evidence type="ECO:0000313" key="2">
    <source>
        <dbReference type="EMBL" id="EEQ94774.1"/>
    </source>
</evidence>
<evidence type="ECO:0000259" key="1">
    <source>
        <dbReference type="PROSITE" id="PS51186"/>
    </source>
</evidence>
<gene>
    <name evidence="2" type="ORF">OINT_1000102</name>
</gene>
<name>C4WGG6_9HYPH</name>
<comment type="caution">
    <text evidence="2">The sequence shown here is derived from an EMBL/GenBank/DDBJ whole genome shotgun (WGS) entry which is preliminary data.</text>
</comment>
<protein>
    <submittedName>
        <fullName evidence="2">Phosphinothricin N-acetyltransferase</fullName>
    </submittedName>
</protein>
<dbReference type="HOGENOM" id="CLU_013985_4_2_5"/>